<evidence type="ECO:0000259" key="4">
    <source>
        <dbReference type="PROSITE" id="PS50043"/>
    </source>
</evidence>
<dbReference type="SUPFAM" id="SSF52540">
    <property type="entry name" value="P-loop containing nucleoside triphosphate hydrolases"/>
    <property type="match status" value="1"/>
</dbReference>
<dbReference type="PANTHER" id="PTHR44688:SF16">
    <property type="entry name" value="DNA-BINDING TRANSCRIPTIONAL ACTIVATOR DEVR_DOSR"/>
    <property type="match status" value="1"/>
</dbReference>
<dbReference type="Pfam" id="PF25873">
    <property type="entry name" value="WHD_MalT"/>
    <property type="match status" value="1"/>
</dbReference>
<accession>A0A222FJ85</accession>
<dbReference type="Proteomes" id="UP000202440">
    <property type="component" value="Chromosome"/>
</dbReference>
<organism evidence="5 6">
    <name type="scientific">Bacterioplanes sanyensis</name>
    <dbReference type="NCBI Taxonomy" id="1249553"/>
    <lineage>
        <taxon>Bacteria</taxon>
        <taxon>Pseudomonadati</taxon>
        <taxon>Pseudomonadota</taxon>
        <taxon>Gammaproteobacteria</taxon>
        <taxon>Oceanospirillales</taxon>
        <taxon>Oceanospirillaceae</taxon>
        <taxon>Bacterioplanes</taxon>
    </lineage>
</organism>
<dbReference type="GO" id="GO:0003677">
    <property type="term" value="F:DNA binding"/>
    <property type="evidence" value="ECO:0007669"/>
    <property type="project" value="UniProtKB-KW"/>
</dbReference>
<keyword evidence="6" id="KW-1185">Reference proteome</keyword>
<dbReference type="SUPFAM" id="SSF48452">
    <property type="entry name" value="TPR-like"/>
    <property type="match status" value="1"/>
</dbReference>
<evidence type="ECO:0000256" key="2">
    <source>
        <dbReference type="ARBA" id="ARBA00023125"/>
    </source>
</evidence>
<dbReference type="SUPFAM" id="SSF46894">
    <property type="entry name" value="C-terminal effector domain of the bipartite response regulators"/>
    <property type="match status" value="1"/>
</dbReference>
<dbReference type="InterPro" id="IPR011990">
    <property type="entry name" value="TPR-like_helical_dom_sf"/>
</dbReference>
<keyword evidence="3" id="KW-0804">Transcription</keyword>
<dbReference type="KEGG" id="bsan:CHH28_08180"/>
<protein>
    <recommendedName>
        <fullName evidence="4">HTH luxR-type domain-containing protein</fullName>
    </recommendedName>
</protein>
<evidence type="ECO:0000256" key="1">
    <source>
        <dbReference type="ARBA" id="ARBA00023015"/>
    </source>
</evidence>
<dbReference type="EMBL" id="CP022530">
    <property type="protein sequence ID" value="ASP38656.1"/>
    <property type="molecule type" value="Genomic_DNA"/>
</dbReference>
<feature type="domain" description="HTH luxR-type" evidence="4">
    <location>
        <begin position="812"/>
        <end position="877"/>
    </location>
</feature>
<evidence type="ECO:0000256" key="3">
    <source>
        <dbReference type="ARBA" id="ARBA00023163"/>
    </source>
</evidence>
<keyword evidence="2" id="KW-0238">DNA-binding</keyword>
<sequence length="879" mass="99070">MAQLFATLTCYSMELTPPSSSHWANSLEQKSLSARMASKARLPAAAQPLLARAWKLQQVLQSHKLCWLVAAAGYGKTQLMAEYARAQSQQQAVLWMSLDRDDGSADKFLRHFLELAERQLPGIATDALAHWHLTQQRGEVDTGGVLLLWIQEAASFEKPLLLCLDDVHALQDEHAWRVLSLIIEQLPDNIQMLLTTRYLPASHGRLHLSADIAWLNETQLAFSDEETRRWLQAADVPAVERWATELADALLGWPAALRIWLNQRPAHQPPLSPSHIARPFDDYLQGEVLQGVAPSLLQFLCKLAVFEQFNEALLLACLEQPDDHALLHQALASNLFISAQTSHPGWFRLHPLVAQRLSQRLPLQQRLQLHQRAFAYLSQHQEPVAALQHARAAGLTHEVADWVELEAEAILANLDIAGLLAWFEQAGPELIEASPRSMQMAAWAWLLTQQQEHAAPLLQKLQHSDLPAAELYALQGYSARLQGQLVKAQQLCEQALQQLSAQRYSLRILMSSTLAHLSLSRNDPDGARLWNRYAQDVARQHRATAMEALVQYDYARIELNRGNINRAHQIIEQALVLLQDSREPVAPLPRGRLLLYRAFLLWLHGRIEDDGQVLELLQQGMADASRAHDTAVCYGFAVHAMRATAQGESDRALDWLDQAERLMQSWRVAQPSYDWLLLVKANVWISQHKLQRAQGCIDEICRGQLCHELPSPEVFPMLPGLAAVTQARLYLIAQDYDACLAQAESWLQHSRGSLMNQVMQLVRAGALQSRQHPDSHLIQSRIQQLLERQGIQMDISVWLPTGNAAISYNEEMPDSVAQLSARELDVLRKMAQGYSNQEIADQLFISLHTVKTHARKINVKLGAKSRTQAIHRAKEMLLL</sequence>
<dbReference type="Gene3D" id="1.25.40.10">
    <property type="entry name" value="Tetratricopeptide repeat domain"/>
    <property type="match status" value="1"/>
</dbReference>
<dbReference type="PANTHER" id="PTHR44688">
    <property type="entry name" value="DNA-BINDING TRANSCRIPTIONAL ACTIVATOR DEVR_DOSR"/>
    <property type="match status" value="1"/>
</dbReference>
<keyword evidence="1" id="KW-0805">Transcription regulation</keyword>
<dbReference type="GO" id="GO:0006355">
    <property type="term" value="P:regulation of DNA-templated transcription"/>
    <property type="evidence" value="ECO:0007669"/>
    <property type="project" value="InterPro"/>
</dbReference>
<dbReference type="AlphaFoldDB" id="A0A222FJ85"/>
<evidence type="ECO:0000313" key="5">
    <source>
        <dbReference type="EMBL" id="ASP38656.1"/>
    </source>
</evidence>
<evidence type="ECO:0000313" key="6">
    <source>
        <dbReference type="Proteomes" id="UP000202440"/>
    </source>
</evidence>
<dbReference type="Gene3D" id="3.40.50.300">
    <property type="entry name" value="P-loop containing nucleotide triphosphate hydrolases"/>
    <property type="match status" value="1"/>
</dbReference>
<dbReference type="InterPro" id="IPR000792">
    <property type="entry name" value="Tscrpt_reg_LuxR_C"/>
</dbReference>
<dbReference type="Pfam" id="PF17874">
    <property type="entry name" value="TPR_MalT"/>
    <property type="match status" value="1"/>
</dbReference>
<dbReference type="InterPro" id="IPR041617">
    <property type="entry name" value="TPR_MalT"/>
</dbReference>
<dbReference type="InterPro" id="IPR016032">
    <property type="entry name" value="Sig_transdc_resp-reg_C-effctor"/>
</dbReference>
<proteinExistence type="predicted"/>
<dbReference type="PRINTS" id="PR00038">
    <property type="entry name" value="HTHLUXR"/>
</dbReference>
<dbReference type="InterPro" id="IPR059106">
    <property type="entry name" value="WHD_MalT"/>
</dbReference>
<dbReference type="SMART" id="SM00421">
    <property type="entry name" value="HTH_LUXR"/>
    <property type="match status" value="1"/>
</dbReference>
<dbReference type="InterPro" id="IPR036388">
    <property type="entry name" value="WH-like_DNA-bd_sf"/>
</dbReference>
<gene>
    <name evidence="5" type="ORF">CHH28_08180</name>
</gene>
<dbReference type="CDD" id="cd06170">
    <property type="entry name" value="LuxR_C_like"/>
    <property type="match status" value="1"/>
</dbReference>
<dbReference type="RefSeq" id="WP_094059844.1">
    <property type="nucleotide sequence ID" value="NZ_CP022530.1"/>
</dbReference>
<name>A0A222FJ85_9GAMM</name>
<dbReference type="Pfam" id="PF00196">
    <property type="entry name" value="GerE"/>
    <property type="match status" value="1"/>
</dbReference>
<dbReference type="PROSITE" id="PS50043">
    <property type="entry name" value="HTH_LUXR_2"/>
    <property type="match status" value="1"/>
</dbReference>
<reference evidence="5 6" key="1">
    <citation type="submission" date="2017-07" db="EMBL/GenBank/DDBJ databases">
        <title>Annotated genome sequence of Bacterioplanes sanyensis isolated from Red Sea.</title>
        <authorList>
            <person name="Rehman Z.U."/>
        </authorList>
    </citation>
    <scope>NUCLEOTIDE SEQUENCE [LARGE SCALE GENOMIC DNA]</scope>
    <source>
        <strain evidence="5 6">NV9</strain>
    </source>
</reference>
<dbReference type="Gene3D" id="1.10.10.10">
    <property type="entry name" value="Winged helix-like DNA-binding domain superfamily/Winged helix DNA-binding domain"/>
    <property type="match status" value="1"/>
</dbReference>
<dbReference type="InterPro" id="IPR027417">
    <property type="entry name" value="P-loop_NTPase"/>
</dbReference>